<dbReference type="Proteomes" id="UP000478417">
    <property type="component" value="Unassembled WGS sequence"/>
</dbReference>
<dbReference type="GO" id="GO:0016226">
    <property type="term" value="P:iron-sulfur cluster assembly"/>
    <property type="evidence" value="ECO:0007669"/>
    <property type="project" value="TreeGrafter"/>
</dbReference>
<dbReference type="InterPro" id="IPR027266">
    <property type="entry name" value="TrmE/GcvT-like"/>
</dbReference>
<dbReference type="NCBIfam" id="TIGR03317">
    <property type="entry name" value="ygfZ_signature"/>
    <property type="match status" value="1"/>
</dbReference>
<reference evidence="3 4" key="1">
    <citation type="submission" date="2020-02" db="EMBL/GenBank/DDBJ databases">
        <title>Albibacoteraceae fam. nov., the first described family within the subdivision 4 Verrucomicrobia.</title>
        <authorList>
            <person name="Xi F."/>
        </authorList>
    </citation>
    <scope>NUCLEOTIDE SEQUENCE [LARGE SCALE GENOMIC DNA]</scope>
    <source>
        <strain evidence="3 4">CK1056</strain>
    </source>
</reference>
<evidence type="ECO:0000313" key="3">
    <source>
        <dbReference type="EMBL" id="NDV63073.1"/>
    </source>
</evidence>
<dbReference type="Gene3D" id="3.30.1360.120">
    <property type="entry name" value="Probable tRNA modification gtpase trme, domain 1"/>
    <property type="match status" value="1"/>
</dbReference>
<comment type="caution">
    <text evidence="3">The sequence shown here is derived from an EMBL/GenBank/DDBJ whole genome shotgun (WGS) entry which is preliminary data.</text>
</comment>
<dbReference type="EMBL" id="JAAGNX010000003">
    <property type="protein sequence ID" value="NDV63073.1"/>
    <property type="molecule type" value="Genomic_DNA"/>
</dbReference>
<dbReference type="SUPFAM" id="SSF103025">
    <property type="entry name" value="Folate-binding domain"/>
    <property type="match status" value="1"/>
</dbReference>
<dbReference type="InterPro" id="IPR017703">
    <property type="entry name" value="YgfZ/GCV_T_CS"/>
</dbReference>
<dbReference type="PANTHER" id="PTHR22602:SF0">
    <property type="entry name" value="TRANSFERASE CAF17, MITOCHONDRIAL-RELATED"/>
    <property type="match status" value="1"/>
</dbReference>
<protein>
    <recommendedName>
        <fullName evidence="2">GCVT N-terminal domain-containing protein</fullName>
    </recommendedName>
</protein>
<accession>A0A6B2M2U7</accession>
<evidence type="ECO:0000313" key="4">
    <source>
        <dbReference type="Proteomes" id="UP000478417"/>
    </source>
</evidence>
<dbReference type="PIRSF" id="PIRSF006487">
    <property type="entry name" value="GcvT"/>
    <property type="match status" value="1"/>
</dbReference>
<gene>
    <name evidence="3" type="ORF">G0Q06_11465</name>
</gene>
<sequence length="292" mass="32224">MELIRAYLTKPSAVLRFTGEDHVDFLQSQGTADLRGPIGICRYTLWLDHKGLIHGDSHVLKVSAEECLLISYLTPAVDLVSKFDRHIIADDVEIADETDKWNLLSVLPDSIALLPRDCMPGEEDNVFNEESGSYFYPGRRCGPVTVDCLIPSTVALPFEVEEVYEDDVEAIRIKSGIPFLPVDITPGKFNSLEANLISPLSFDKGCYLGQEVVARVHRLGRLSRRFIAVSGRGAAPRVPFMLEDNGREIGAITSVVKSHDTFQGIGWLKSRYEDGRLGMGGLNLEVSTLASS</sequence>
<keyword evidence="1" id="KW-0809">Transit peptide</keyword>
<proteinExistence type="predicted"/>
<keyword evidence="4" id="KW-1185">Reference proteome</keyword>
<evidence type="ECO:0000256" key="1">
    <source>
        <dbReference type="ARBA" id="ARBA00022946"/>
    </source>
</evidence>
<dbReference type="PANTHER" id="PTHR22602">
    <property type="entry name" value="TRANSFERASE CAF17, MITOCHONDRIAL-RELATED"/>
    <property type="match status" value="1"/>
</dbReference>
<dbReference type="AlphaFoldDB" id="A0A6B2M2U7"/>
<organism evidence="3 4">
    <name type="scientific">Oceanipulchritudo coccoides</name>
    <dbReference type="NCBI Taxonomy" id="2706888"/>
    <lineage>
        <taxon>Bacteria</taxon>
        <taxon>Pseudomonadati</taxon>
        <taxon>Verrucomicrobiota</taxon>
        <taxon>Opitutia</taxon>
        <taxon>Puniceicoccales</taxon>
        <taxon>Oceanipulchritudinaceae</taxon>
        <taxon>Oceanipulchritudo</taxon>
    </lineage>
</organism>
<evidence type="ECO:0000259" key="2">
    <source>
        <dbReference type="Pfam" id="PF01571"/>
    </source>
</evidence>
<feature type="domain" description="GCVT N-terminal" evidence="2">
    <location>
        <begin position="16"/>
        <end position="110"/>
    </location>
</feature>
<dbReference type="InterPro" id="IPR045179">
    <property type="entry name" value="YgfZ/GcvT"/>
</dbReference>
<dbReference type="InterPro" id="IPR006222">
    <property type="entry name" value="GCVT_N"/>
</dbReference>
<name>A0A6B2M2U7_9BACT</name>
<dbReference type="RefSeq" id="WP_163966058.1">
    <property type="nucleotide sequence ID" value="NZ_JAAGNX010000003.1"/>
</dbReference>
<dbReference type="Pfam" id="PF01571">
    <property type="entry name" value="GCV_T"/>
    <property type="match status" value="1"/>
</dbReference>